<evidence type="ECO:0000259" key="13">
    <source>
        <dbReference type="Pfam" id="PF01288"/>
    </source>
</evidence>
<dbReference type="EC" id="2.7.6.3" evidence="3"/>
<dbReference type="AlphaFoldDB" id="A0A9E2P1Q3"/>
<dbReference type="Gene3D" id="3.30.70.560">
    <property type="entry name" value="7,8-Dihydro-6-hydroxymethylpterin-pyrophosphokinase HPPK"/>
    <property type="match status" value="1"/>
</dbReference>
<evidence type="ECO:0000256" key="2">
    <source>
        <dbReference type="ARBA" id="ARBA00005810"/>
    </source>
</evidence>
<organism evidence="14 15">
    <name type="scientific">Candidatus Paraprevotella stercoravium</name>
    <dbReference type="NCBI Taxonomy" id="2838725"/>
    <lineage>
        <taxon>Bacteria</taxon>
        <taxon>Pseudomonadati</taxon>
        <taxon>Bacteroidota</taxon>
        <taxon>Bacteroidia</taxon>
        <taxon>Bacteroidales</taxon>
        <taxon>Prevotellaceae</taxon>
        <taxon>Paraprevotella</taxon>
    </lineage>
</organism>
<dbReference type="PANTHER" id="PTHR43071">
    <property type="entry name" value="2-AMINO-4-HYDROXY-6-HYDROXYMETHYLDIHYDROPTERIDINE PYROPHOSPHOKINASE"/>
    <property type="match status" value="1"/>
</dbReference>
<evidence type="ECO:0000256" key="11">
    <source>
        <dbReference type="ARBA" id="ARBA00029766"/>
    </source>
</evidence>
<name>A0A9E2P1Q3_9BACT</name>
<sequence>MTDLYLSLGSNQGNRRELLRKAVQELETQIGRVCALSEFYETAPWGFTSENLFLNTAIHLKTLKTPAEILAITQNIEKQLGRKVKSNGISYQDRPIDIDLLFLGNCCMDEQIQLPDGRLQQLTLPHKLLHERDFVLKPLVEIAPDLMHPLLNCSVRELWQRLYTSSNKDCKEL</sequence>
<dbReference type="PANTHER" id="PTHR43071:SF1">
    <property type="entry name" value="2-AMINO-4-HYDROXY-6-HYDROXYMETHYLDIHYDROPTERIDINE PYROPHOSPHOKINASE"/>
    <property type="match status" value="1"/>
</dbReference>
<dbReference type="GO" id="GO:0003848">
    <property type="term" value="F:2-amino-4-hydroxy-6-hydroxymethyldihydropteridine diphosphokinase activity"/>
    <property type="evidence" value="ECO:0007669"/>
    <property type="project" value="UniProtKB-EC"/>
</dbReference>
<evidence type="ECO:0000256" key="9">
    <source>
        <dbReference type="ARBA" id="ARBA00022909"/>
    </source>
</evidence>
<evidence type="ECO:0000313" key="14">
    <source>
        <dbReference type="EMBL" id="MBU3853236.1"/>
    </source>
</evidence>
<comment type="pathway">
    <text evidence="1">Cofactor biosynthesis; tetrahydrofolate biosynthesis; 2-amino-4-hydroxy-6-hydroxymethyl-7,8-dihydropteridine diphosphate from 7,8-dihydroneopterin triphosphate: step 4/4.</text>
</comment>
<dbReference type="InterPro" id="IPR035907">
    <property type="entry name" value="Hppk_sf"/>
</dbReference>
<gene>
    <name evidence="14" type="primary">folK</name>
    <name evidence="14" type="ORF">H9789_05365</name>
</gene>
<evidence type="ECO:0000256" key="8">
    <source>
        <dbReference type="ARBA" id="ARBA00022840"/>
    </source>
</evidence>
<reference evidence="14" key="2">
    <citation type="submission" date="2021-04" db="EMBL/GenBank/DDBJ databases">
        <authorList>
            <person name="Gilroy R."/>
        </authorList>
    </citation>
    <scope>NUCLEOTIDE SEQUENCE</scope>
    <source>
        <strain evidence="14">G3-2149</strain>
    </source>
</reference>
<keyword evidence="6" id="KW-0547">Nucleotide-binding</keyword>
<dbReference type="Proteomes" id="UP000823865">
    <property type="component" value="Unassembled WGS sequence"/>
</dbReference>
<proteinExistence type="inferred from homology"/>
<dbReference type="Pfam" id="PF01288">
    <property type="entry name" value="HPPK"/>
    <property type="match status" value="1"/>
</dbReference>
<comment type="caution">
    <text evidence="14">The sequence shown here is derived from an EMBL/GenBank/DDBJ whole genome shotgun (WGS) entry which is preliminary data.</text>
</comment>
<protein>
    <recommendedName>
        <fullName evidence="4">2-amino-4-hydroxy-6-hydroxymethyldihydropteridine pyrophosphokinase</fullName>
        <ecNumber evidence="3">2.7.6.3</ecNumber>
    </recommendedName>
    <alternativeName>
        <fullName evidence="11">6-hydroxymethyl-7,8-dihydropterin pyrophosphokinase</fullName>
    </alternativeName>
    <alternativeName>
        <fullName evidence="12">7,8-dihydro-6-hydroxymethylpterin-pyrophosphokinase</fullName>
    </alternativeName>
</protein>
<dbReference type="GO" id="GO:0016301">
    <property type="term" value="F:kinase activity"/>
    <property type="evidence" value="ECO:0007669"/>
    <property type="project" value="UniProtKB-KW"/>
</dbReference>
<dbReference type="GO" id="GO:0046656">
    <property type="term" value="P:folic acid biosynthetic process"/>
    <property type="evidence" value="ECO:0007669"/>
    <property type="project" value="UniProtKB-KW"/>
</dbReference>
<comment type="function">
    <text evidence="10">Catalyzes the transfer of pyrophosphate from adenosine triphosphate (ATP) to 6-hydroxymethyl-7,8-dihydropterin, an enzymatic step in folate biosynthesis pathway.</text>
</comment>
<dbReference type="CDD" id="cd00483">
    <property type="entry name" value="HPPK"/>
    <property type="match status" value="1"/>
</dbReference>
<evidence type="ECO:0000256" key="6">
    <source>
        <dbReference type="ARBA" id="ARBA00022741"/>
    </source>
</evidence>
<keyword evidence="5 14" id="KW-0808">Transferase</keyword>
<evidence type="ECO:0000256" key="4">
    <source>
        <dbReference type="ARBA" id="ARBA00016218"/>
    </source>
</evidence>
<evidence type="ECO:0000256" key="10">
    <source>
        <dbReference type="ARBA" id="ARBA00029409"/>
    </source>
</evidence>
<evidence type="ECO:0000256" key="3">
    <source>
        <dbReference type="ARBA" id="ARBA00013253"/>
    </source>
</evidence>
<dbReference type="GO" id="GO:0005524">
    <property type="term" value="F:ATP binding"/>
    <property type="evidence" value="ECO:0007669"/>
    <property type="project" value="UniProtKB-KW"/>
</dbReference>
<evidence type="ECO:0000256" key="1">
    <source>
        <dbReference type="ARBA" id="ARBA00005051"/>
    </source>
</evidence>
<keyword evidence="7" id="KW-0418">Kinase</keyword>
<feature type="domain" description="7,8-dihydro-6-hydroxymethylpterin-pyrophosphokinase" evidence="13">
    <location>
        <begin position="5"/>
        <end position="144"/>
    </location>
</feature>
<dbReference type="EMBL" id="JAHLFU010000104">
    <property type="protein sequence ID" value="MBU3853236.1"/>
    <property type="molecule type" value="Genomic_DNA"/>
</dbReference>
<reference evidence="14" key="1">
    <citation type="journal article" date="2021" name="PeerJ">
        <title>Extensive microbial diversity within the chicken gut microbiome revealed by metagenomics and culture.</title>
        <authorList>
            <person name="Gilroy R."/>
            <person name="Ravi A."/>
            <person name="Getino M."/>
            <person name="Pursley I."/>
            <person name="Horton D.L."/>
            <person name="Alikhan N.F."/>
            <person name="Baker D."/>
            <person name="Gharbi K."/>
            <person name="Hall N."/>
            <person name="Watson M."/>
            <person name="Adriaenssens E.M."/>
            <person name="Foster-Nyarko E."/>
            <person name="Jarju S."/>
            <person name="Secka A."/>
            <person name="Antonio M."/>
            <person name="Oren A."/>
            <person name="Chaudhuri R.R."/>
            <person name="La Ragione R."/>
            <person name="Hildebrand F."/>
            <person name="Pallen M.J."/>
        </authorList>
    </citation>
    <scope>NUCLEOTIDE SEQUENCE</scope>
    <source>
        <strain evidence="14">G3-2149</strain>
    </source>
</reference>
<evidence type="ECO:0000256" key="7">
    <source>
        <dbReference type="ARBA" id="ARBA00022777"/>
    </source>
</evidence>
<evidence type="ECO:0000256" key="12">
    <source>
        <dbReference type="ARBA" id="ARBA00033413"/>
    </source>
</evidence>
<dbReference type="InterPro" id="IPR000550">
    <property type="entry name" value="Hppk"/>
</dbReference>
<evidence type="ECO:0000313" key="15">
    <source>
        <dbReference type="Proteomes" id="UP000823865"/>
    </source>
</evidence>
<evidence type="ECO:0000256" key="5">
    <source>
        <dbReference type="ARBA" id="ARBA00022679"/>
    </source>
</evidence>
<comment type="similarity">
    <text evidence="2">Belongs to the HPPK family.</text>
</comment>
<dbReference type="SUPFAM" id="SSF55083">
    <property type="entry name" value="6-hydroxymethyl-7,8-dihydropterin pyrophosphokinase, HPPK"/>
    <property type="match status" value="1"/>
</dbReference>
<keyword evidence="9" id="KW-0289">Folate biosynthesis</keyword>
<accession>A0A9E2P1Q3</accession>
<keyword evidence="8" id="KW-0067">ATP-binding</keyword>
<dbReference type="NCBIfam" id="TIGR01498">
    <property type="entry name" value="folK"/>
    <property type="match status" value="1"/>
</dbReference>